<protein>
    <submittedName>
        <fullName evidence="1">Uncharacterized protein</fullName>
    </submittedName>
</protein>
<evidence type="ECO:0000313" key="1">
    <source>
        <dbReference type="EMBL" id="KAJ7555769.1"/>
    </source>
</evidence>
<evidence type="ECO:0000313" key="2">
    <source>
        <dbReference type="Proteomes" id="UP001162992"/>
    </source>
</evidence>
<gene>
    <name evidence="1" type="ORF">O6H91_05G054400</name>
</gene>
<proteinExistence type="predicted"/>
<name>A0ACC2DNE9_DIPCM</name>
<sequence>MDRGEVVIIASFFMSLLLLAFGKGEVTLDLDRQYLMQFFESAAANSSAHNLSASPCQWPGVSCSPAQGRQLRVVALNLTSSGLHGTIAPGTLGRLDALLYLNLFNNSLQGSVPPDLWQLPSISYLNLSCNALSGTLTIPYLNSSSLQVIDLSRNSFSGVISPSLGLFTGLQALNLSNNRFENFIPPELFSCIHLRAIDLSSNRLTGAIPAGLERLTRIKTINLANNSINGQIPVAIFRFPFLSALDLSSNRFTGSIPQPNPLRRLRAFDVSGNQLSGSLPPRLFTLQLLESVSVRQNKLTGQLPPPSNSSRLMILDVESNGLNGPVPQGWWTLPSLAILRLSNNLFSGNLTPVLGTTISELDLRNNLFEGDIASALRSWPRGLTFLELSSNKLTGNFPHPLTNFSSLLHLGVAANSISIASFPTISQLPKLCYLNLSRTHLLSVIPTEIGALRSLMQLDLSHNFVYGIIPLSIANMTQLLYLDLSFNNLTGSIPSGLGSLTSLKYLNLSYNNLSGRIPSSITPDLIGASAFLGNPQLCGALLHQNCPPQLPVQTVTTKHGRSISSRERILIIVGAVVGFLMVGCCLVTIFACWRRVKRNKTPPYKQERYVSSSGPFSSEIDPTLWAAGIKDPSSIPVVMFEKPLMSFSFADLLQATSTFNKENQIADGAYGAVFTGTLPGGLRIAIKILVEVAPATEQVLIPKLEALGRLKHSNLVPLLGYCLIGIEKLLLYASMENGDLHHCLHDLPEGVQNTEDWSSDTWENIEGEETRDVLSWRIRHKIAVGTARALAFLHHGCSPHIVHQDVTASNILLDAEYEPHLADTGLADLLTAKNENPPIQSFSGYTPPEYLHTKEPSTKGDVYSFGVLLLEIVTGKRPTGDYLEEGNYSGNLVSWVRALLKEKKGIKALDPKLLNRGPVVQILETLRIGYLCTADAPGKRPTMQQVVGLLKDLQPNQSTSSKSS</sequence>
<reference evidence="2" key="1">
    <citation type="journal article" date="2024" name="Proc. Natl. Acad. Sci. U.S.A.">
        <title>Extraordinary preservation of gene collinearity over three hundred million years revealed in homosporous lycophytes.</title>
        <authorList>
            <person name="Li C."/>
            <person name="Wickell D."/>
            <person name="Kuo L.Y."/>
            <person name="Chen X."/>
            <person name="Nie B."/>
            <person name="Liao X."/>
            <person name="Peng D."/>
            <person name="Ji J."/>
            <person name="Jenkins J."/>
            <person name="Williams M."/>
            <person name="Shu S."/>
            <person name="Plott C."/>
            <person name="Barry K."/>
            <person name="Rajasekar S."/>
            <person name="Grimwood J."/>
            <person name="Han X."/>
            <person name="Sun S."/>
            <person name="Hou Z."/>
            <person name="He W."/>
            <person name="Dai G."/>
            <person name="Sun C."/>
            <person name="Schmutz J."/>
            <person name="Leebens-Mack J.H."/>
            <person name="Li F.W."/>
            <person name="Wang L."/>
        </authorList>
    </citation>
    <scope>NUCLEOTIDE SEQUENCE [LARGE SCALE GENOMIC DNA]</scope>
    <source>
        <strain evidence="2">cv. PW_Plant_1</strain>
    </source>
</reference>
<dbReference type="EMBL" id="CM055096">
    <property type="protein sequence ID" value="KAJ7555769.1"/>
    <property type="molecule type" value="Genomic_DNA"/>
</dbReference>
<organism evidence="1 2">
    <name type="scientific">Diphasiastrum complanatum</name>
    <name type="common">Issler's clubmoss</name>
    <name type="synonym">Lycopodium complanatum</name>
    <dbReference type="NCBI Taxonomy" id="34168"/>
    <lineage>
        <taxon>Eukaryota</taxon>
        <taxon>Viridiplantae</taxon>
        <taxon>Streptophyta</taxon>
        <taxon>Embryophyta</taxon>
        <taxon>Tracheophyta</taxon>
        <taxon>Lycopodiopsida</taxon>
        <taxon>Lycopodiales</taxon>
        <taxon>Lycopodiaceae</taxon>
        <taxon>Lycopodioideae</taxon>
        <taxon>Diphasiastrum</taxon>
    </lineage>
</organism>
<comment type="caution">
    <text evidence="1">The sequence shown here is derived from an EMBL/GenBank/DDBJ whole genome shotgun (WGS) entry which is preliminary data.</text>
</comment>
<dbReference type="Proteomes" id="UP001162992">
    <property type="component" value="Chromosome 5"/>
</dbReference>
<keyword evidence="2" id="KW-1185">Reference proteome</keyword>
<accession>A0ACC2DNE9</accession>